<evidence type="ECO:0000256" key="1">
    <source>
        <dbReference type="SAM" id="SignalP"/>
    </source>
</evidence>
<dbReference type="RefSeq" id="WP_004745306.1">
    <property type="nucleotide sequence ID" value="NZ_AFWI01000154.1"/>
</dbReference>
<dbReference type="EMBL" id="AFWI01000154">
    <property type="protein sequence ID" value="EGU54483.1"/>
    <property type="molecule type" value="Genomic_DNA"/>
</dbReference>
<evidence type="ECO:0000313" key="4">
    <source>
        <dbReference type="Proteomes" id="UP000003836"/>
    </source>
</evidence>
<keyword evidence="1" id="KW-0732">Signal</keyword>
<dbReference type="AlphaFoldDB" id="F9T6S8"/>
<dbReference type="EMBL" id="CP009359">
    <property type="protein sequence ID" value="AIW17492.1"/>
    <property type="molecule type" value="Genomic_DNA"/>
</dbReference>
<dbReference type="PATRIC" id="fig|1051646.9.peg.5048"/>
<evidence type="ECO:0000313" key="2">
    <source>
        <dbReference type="EMBL" id="AIW17492.1"/>
    </source>
</evidence>
<reference evidence="3 4" key="2">
    <citation type="journal article" date="2012" name="Int. J. Syst. Evol. Microbiol.">
        <title>Vibrio caribbeanicus sp. nov., isolated from the marine sponge Scleritoderma cyanea.</title>
        <authorList>
            <person name="Hoffmann M."/>
            <person name="Monday S.R."/>
            <person name="Allard M.W."/>
            <person name="Strain E.A."/>
            <person name="Whittaker P."/>
            <person name="Naum M."/>
            <person name="McCarthy P.J."/>
            <person name="Lopez J.V."/>
            <person name="Fischer M."/>
            <person name="Brown E.W."/>
        </authorList>
    </citation>
    <scope>NUCLEOTIDE SEQUENCE [LARGE SCALE GENOMIC DNA]</scope>
    <source>
        <strain evidence="3 4">ATCC 19109</strain>
    </source>
</reference>
<sequence length="117" mass="12683">MKRLLLTLLSILTLYGSTLAYASSEKVTGEQALASSANAKLTSITGYNASSPYATLPRENAVAGERYSWGGMFKLSRGGCNKTNVHTGGCSCPSGFSTKRIDLYNSDDLYFCEKRNY</sequence>
<dbReference type="GeneID" id="23448158"/>
<proteinExistence type="predicted"/>
<dbReference type="HOGENOM" id="CLU_2083899_0_0_6"/>
<protein>
    <submittedName>
        <fullName evidence="2">Uncharacterized protein</fullName>
    </submittedName>
</protein>
<gene>
    <name evidence="2" type="ORF">IX91_25890</name>
    <name evidence="3" type="ORF">VITU9109_02877</name>
</gene>
<reference evidence="3" key="1">
    <citation type="submission" date="2011-08" db="EMBL/GenBank/DDBJ databases">
        <authorList>
            <person name="Hoffman M."/>
            <person name="Strain E.A."/>
            <person name="Brown E."/>
            <person name="Allard M.W."/>
        </authorList>
    </citation>
    <scope>NUCLEOTIDE SEQUENCE</scope>
    <source>
        <strain evidence="3">ATCC 19109</strain>
    </source>
</reference>
<evidence type="ECO:0000313" key="5">
    <source>
        <dbReference type="Proteomes" id="UP000030071"/>
    </source>
</evidence>
<geneLocation type="plasmid" evidence="2 5">
    <name>p48</name>
</geneLocation>
<reference evidence="2 5" key="3">
    <citation type="submission" date="2014-08" db="EMBL/GenBank/DDBJ databases">
        <title>First Complete Genome Sequence of the Shellfish Pathogen Vibrio tubiashii.</title>
        <authorList>
            <person name="Richards G.P."/>
            <person name="Needleman D.S."/>
            <person name="Watson M.A."/>
            <person name="Bono J.L."/>
        </authorList>
    </citation>
    <scope>NUCLEOTIDE SEQUENCE [LARGE SCALE GENOMIC DNA]</scope>
    <source>
        <strain evidence="2 5">ATCC 19109</strain>
        <plasmid evidence="2">p48</plasmid>
        <plasmid evidence="5">Plasmid p48</plasmid>
    </source>
</reference>
<dbReference type="KEGG" id="vtu:IX91_25890"/>
<keyword evidence="2" id="KW-0614">Plasmid</keyword>
<organism evidence="2 5">
    <name type="scientific">Vibrio tubiashii ATCC 19109</name>
    <dbReference type="NCBI Taxonomy" id="1051646"/>
    <lineage>
        <taxon>Bacteria</taxon>
        <taxon>Pseudomonadati</taxon>
        <taxon>Pseudomonadota</taxon>
        <taxon>Gammaproteobacteria</taxon>
        <taxon>Vibrionales</taxon>
        <taxon>Vibrionaceae</taxon>
        <taxon>Vibrio</taxon>
        <taxon>Vibrio oreintalis group</taxon>
    </lineage>
</organism>
<evidence type="ECO:0000313" key="3">
    <source>
        <dbReference type="EMBL" id="EGU54483.1"/>
    </source>
</evidence>
<feature type="signal peptide" evidence="1">
    <location>
        <begin position="1"/>
        <end position="22"/>
    </location>
</feature>
<feature type="chain" id="PRO_5003394130" evidence="1">
    <location>
        <begin position="23"/>
        <end position="117"/>
    </location>
</feature>
<keyword evidence="4" id="KW-1185">Reference proteome</keyword>
<dbReference type="Proteomes" id="UP000003836">
    <property type="component" value="Unassembled WGS sequence"/>
</dbReference>
<accession>F9T6S8</accession>
<dbReference type="Proteomes" id="UP000030071">
    <property type="component" value="Plasmid p48"/>
</dbReference>
<name>F9T6S8_9VIBR</name>